<dbReference type="EnsemblProtists" id="EOD21682">
    <property type="protein sequence ID" value="EOD21682"/>
    <property type="gene ID" value="EMIHUDRAFT_207693"/>
</dbReference>
<keyword evidence="3" id="KW-1185">Reference proteome</keyword>
<proteinExistence type="predicted"/>
<feature type="compositionally biased region" description="Basic and acidic residues" evidence="1">
    <location>
        <begin position="48"/>
        <end position="57"/>
    </location>
</feature>
<reference evidence="3" key="1">
    <citation type="journal article" date="2013" name="Nature">
        <title>Pan genome of the phytoplankton Emiliania underpins its global distribution.</title>
        <authorList>
            <person name="Read B.A."/>
            <person name="Kegel J."/>
            <person name="Klute M.J."/>
            <person name="Kuo A."/>
            <person name="Lefebvre S.C."/>
            <person name="Maumus F."/>
            <person name="Mayer C."/>
            <person name="Miller J."/>
            <person name="Monier A."/>
            <person name="Salamov A."/>
            <person name="Young J."/>
            <person name="Aguilar M."/>
            <person name="Claverie J.M."/>
            <person name="Frickenhaus S."/>
            <person name="Gonzalez K."/>
            <person name="Herman E.K."/>
            <person name="Lin Y.C."/>
            <person name="Napier J."/>
            <person name="Ogata H."/>
            <person name="Sarno A.F."/>
            <person name="Shmutz J."/>
            <person name="Schroeder D."/>
            <person name="de Vargas C."/>
            <person name="Verret F."/>
            <person name="von Dassow P."/>
            <person name="Valentin K."/>
            <person name="Van de Peer Y."/>
            <person name="Wheeler G."/>
            <person name="Dacks J.B."/>
            <person name="Delwiche C.F."/>
            <person name="Dyhrman S.T."/>
            <person name="Glockner G."/>
            <person name="John U."/>
            <person name="Richards T."/>
            <person name="Worden A.Z."/>
            <person name="Zhang X."/>
            <person name="Grigoriev I.V."/>
            <person name="Allen A.E."/>
            <person name="Bidle K."/>
            <person name="Borodovsky M."/>
            <person name="Bowler C."/>
            <person name="Brownlee C."/>
            <person name="Cock J.M."/>
            <person name="Elias M."/>
            <person name="Gladyshev V.N."/>
            <person name="Groth M."/>
            <person name="Guda C."/>
            <person name="Hadaegh A."/>
            <person name="Iglesias-Rodriguez M.D."/>
            <person name="Jenkins J."/>
            <person name="Jones B.M."/>
            <person name="Lawson T."/>
            <person name="Leese F."/>
            <person name="Lindquist E."/>
            <person name="Lobanov A."/>
            <person name="Lomsadze A."/>
            <person name="Malik S.B."/>
            <person name="Marsh M.E."/>
            <person name="Mackinder L."/>
            <person name="Mock T."/>
            <person name="Mueller-Roeber B."/>
            <person name="Pagarete A."/>
            <person name="Parker M."/>
            <person name="Probert I."/>
            <person name="Quesneville H."/>
            <person name="Raines C."/>
            <person name="Rensing S.A."/>
            <person name="Riano-Pachon D.M."/>
            <person name="Richier S."/>
            <person name="Rokitta S."/>
            <person name="Shiraiwa Y."/>
            <person name="Soanes D.M."/>
            <person name="van der Giezen M."/>
            <person name="Wahlund T.M."/>
            <person name="Williams B."/>
            <person name="Wilson W."/>
            <person name="Wolfe G."/>
            <person name="Wurch L.L."/>
        </authorList>
    </citation>
    <scope>NUCLEOTIDE SEQUENCE</scope>
</reference>
<dbReference type="KEGG" id="ehx:EMIHUDRAFT_207693"/>
<dbReference type="Proteomes" id="UP000013827">
    <property type="component" value="Unassembled WGS sequence"/>
</dbReference>
<dbReference type="GeneID" id="17267189"/>
<dbReference type="PaxDb" id="2903-EOD21682"/>
<dbReference type="AlphaFoldDB" id="A0A0D3JDU7"/>
<name>A0A0D3JDU7_EMIH1</name>
<reference evidence="2" key="2">
    <citation type="submission" date="2024-10" db="UniProtKB">
        <authorList>
            <consortium name="EnsemblProtists"/>
        </authorList>
    </citation>
    <scope>IDENTIFICATION</scope>
</reference>
<feature type="compositionally biased region" description="Basic residues" evidence="1">
    <location>
        <begin position="64"/>
        <end position="80"/>
    </location>
</feature>
<accession>A0A0D3JDU7</accession>
<evidence type="ECO:0000313" key="3">
    <source>
        <dbReference type="Proteomes" id="UP000013827"/>
    </source>
</evidence>
<evidence type="ECO:0000313" key="2">
    <source>
        <dbReference type="EnsemblProtists" id="EOD21682"/>
    </source>
</evidence>
<sequence length="117" mass="12648">MGVRASPVPSVMGKSAKIGRFGFQGFEKQKKLAKHASTYGGPAQPSIGERKPADKARKQAGAIGKKKPKSGAKAGKKERRLRGDGDTIWRGICLCMAKTSEKTLLIGIYSIYVRHFS</sequence>
<feature type="region of interest" description="Disordered" evidence="1">
    <location>
        <begin position="33"/>
        <end position="80"/>
    </location>
</feature>
<protein>
    <submittedName>
        <fullName evidence="2">Uncharacterized protein</fullName>
    </submittedName>
</protein>
<evidence type="ECO:0000256" key="1">
    <source>
        <dbReference type="SAM" id="MobiDB-lite"/>
    </source>
</evidence>
<dbReference type="RefSeq" id="XP_005774111.1">
    <property type="nucleotide sequence ID" value="XM_005774054.1"/>
</dbReference>
<dbReference type="HOGENOM" id="CLU_2089369_0_0_1"/>
<organism evidence="2 3">
    <name type="scientific">Emiliania huxleyi (strain CCMP1516)</name>
    <dbReference type="NCBI Taxonomy" id="280463"/>
    <lineage>
        <taxon>Eukaryota</taxon>
        <taxon>Haptista</taxon>
        <taxon>Haptophyta</taxon>
        <taxon>Prymnesiophyceae</taxon>
        <taxon>Isochrysidales</taxon>
        <taxon>Noelaerhabdaceae</taxon>
        <taxon>Emiliania</taxon>
    </lineage>
</organism>